<evidence type="ECO:0000313" key="1">
    <source>
        <dbReference type="EMBL" id="KKK68688.1"/>
    </source>
</evidence>
<accession>A0A0F8XIE7</accession>
<comment type="caution">
    <text evidence="1">The sequence shown here is derived from an EMBL/GenBank/DDBJ whole genome shotgun (WGS) entry which is preliminary data.</text>
</comment>
<dbReference type="AlphaFoldDB" id="A0A0F8XIE7"/>
<dbReference type="EMBL" id="LAZR01059011">
    <property type="protein sequence ID" value="KKK68688.1"/>
    <property type="molecule type" value="Genomic_DNA"/>
</dbReference>
<protein>
    <submittedName>
        <fullName evidence="1">Uncharacterized protein</fullName>
    </submittedName>
</protein>
<organism evidence="1">
    <name type="scientific">marine sediment metagenome</name>
    <dbReference type="NCBI Taxonomy" id="412755"/>
    <lineage>
        <taxon>unclassified sequences</taxon>
        <taxon>metagenomes</taxon>
        <taxon>ecological metagenomes</taxon>
    </lineage>
</organism>
<proteinExistence type="predicted"/>
<sequence length="53" mass="6603">MRELEKIIIKDKTLISCDNDKCEFNGDILWCYLNNQRHCGFYREWERNKDYIK</sequence>
<gene>
    <name evidence="1" type="ORF">LCGC14_2941560</name>
</gene>
<reference evidence="1" key="1">
    <citation type="journal article" date="2015" name="Nature">
        <title>Complex archaea that bridge the gap between prokaryotes and eukaryotes.</title>
        <authorList>
            <person name="Spang A."/>
            <person name="Saw J.H."/>
            <person name="Jorgensen S.L."/>
            <person name="Zaremba-Niedzwiedzka K."/>
            <person name="Martijn J."/>
            <person name="Lind A.E."/>
            <person name="van Eijk R."/>
            <person name="Schleper C."/>
            <person name="Guy L."/>
            <person name="Ettema T.J."/>
        </authorList>
    </citation>
    <scope>NUCLEOTIDE SEQUENCE</scope>
</reference>
<name>A0A0F8XIE7_9ZZZZ</name>